<evidence type="ECO:0000256" key="8">
    <source>
        <dbReference type="ARBA" id="ARBA00048679"/>
    </source>
</evidence>
<accession>A0A9N9H899</accession>
<proteinExistence type="predicted"/>
<dbReference type="GO" id="GO:0005524">
    <property type="term" value="F:ATP binding"/>
    <property type="evidence" value="ECO:0007669"/>
    <property type="project" value="UniProtKB-KW"/>
</dbReference>
<comment type="catalytic activity">
    <reaction evidence="7">
        <text>L-threonyl-[protein] + ATP = O-phospho-L-threonyl-[protein] + ADP + H(+)</text>
        <dbReference type="Rhea" id="RHEA:46608"/>
        <dbReference type="Rhea" id="RHEA-COMP:11060"/>
        <dbReference type="Rhea" id="RHEA-COMP:11605"/>
        <dbReference type="ChEBI" id="CHEBI:15378"/>
        <dbReference type="ChEBI" id="CHEBI:30013"/>
        <dbReference type="ChEBI" id="CHEBI:30616"/>
        <dbReference type="ChEBI" id="CHEBI:61977"/>
        <dbReference type="ChEBI" id="CHEBI:456216"/>
        <dbReference type="EC" id="2.7.11.1"/>
    </reaction>
</comment>
<feature type="domain" description="Protein kinase" evidence="10">
    <location>
        <begin position="1"/>
        <end position="186"/>
    </location>
</feature>
<keyword evidence="6" id="KW-0067">ATP-binding</keyword>
<evidence type="ECO:0000259" key="10">
    <source>
        <dbReference type="PROSITE" id="PS50011"/>
    </source>
</evidence>
<keyword evidence="4" id="KW-0547">Nucleotide-binding</keyword>
<evidence type="ECO:0000313" key="12">
    <source>
        <dbReference type="Proteomes" id="UP000789739"/>
    </source>
</evidence>
<evidence type="ECO:0000256" key="3">
    <source>
        <dbReference type="ARBA" id="ARBA00022679"/>
    </source>
</evidence>
<keyword evidence="9" id="KW-0812">Transmembrane</keyword>
<feature type="non-terminal residue" evidence="11">
    <location>
        <position position="186"/>
    </location>
</feature>
<keyword evidence="9" id="KW-0472">Membrane</keyword>
<evidence type="ECO:0000256" key="2">
    <source>
        <dbReference type="ARBA" id="ARBA00022527"/>
    </source>
</evidence>
<comment type="catalytic activity">
    <reaction evidence="8">
        <text>L-seryl-[protein] + ATP = O-phospho-L-seryl-[protein] + ADP + H(+)</text>
        <dbReference type="Rhea" id="RHEA:17989"/>
        <dbReference type="Rhea" id="RHEA-COMP:9863"/>
        <dbReference type="Rhea" id="RHEA-COMP:11604"/>
        <dbReference type="ChEBI" id="CHEBI:15378"/>
        <dbReference type="ChEBI" id="CHEBI:29999"/>
        <dbReference type="ChEBI" id="CHEBI:30616"/>
        <dbReference type="ChEBI" id="CHEBI:83421"/>
        <dbReference type="ChEBI" id="CHEBI:456216"/>
        <dbReference type="EC" id="2.7.11.1"/>
    </reaction>
</comment>
<dbReference type="Pfam" id="PF01163">
    <property type="entry name" value="RIO1"/>
    <property type="match status" value="1"/>
</dbReference>
<dbReference type="SUPFAM" id="SSF56112">
    <property type="entry name" value="Protein kinase-like (PK-like)"/>
    <property type="match status" value="1"/>
</dbReference>
<keyword evidence="2" id="KW-0723">Serine/threonine-protein kinase</keyword>
<dbReference type="InterPro" id="IPR018934">
    <property type="entry name" value="RIO_dom"/>
</dbReference>
<evidence type="ECO:0000256" key="7">
    <source>
        <dbReference type="ARBA" id="ARBA00047899"/>
    </source>
</evidence>
<keyword evidence="5" id="KW-0418">Kinase</keyword>
<gene>
    <name evidence="11" type="ORF">PBRASI_LOCUS10972</name>
</gene>
<feature type="transmembrane region" description="Helical" evidence="9">
    <location>
        <begin position="6"/>
        <end position="27"/>
    </location>
</feature>
<keyword evidence="12" id="KW-1185">Reference proteome</keyword>
<dbReference type="EMBL" id="CAJVPI010004038">
    <property type="protein sequence ID" value="CAG8664540.1"/>
    <property type="molecule type" value="Genomic_DNA"/>
</dbReference>
<dbReference type="InterPro" id="IPR011009">
    <property type="entry name" value="Kinase-like_dom_sf"/>
</dbReference>
<dbReference type="Proteomes" id="UP000789739">
    <property type="component" value="Unassembled WGS sequence"/>
</dbReference>
<dbReference type="AlphaFoldDB" id="A0A9N9H899"/>
<keyword evidence="9" id="KW-1133">Transmembrane helix</keyword>
<keyword evidence="3" id="KW-0808">Transferase</keyword>
<evidence type="ECO:0000256" key="5">
    <source>
        <dbReference type="ARBA" id="ARBA00022777"/>
    </source>
</evidence>
<comment type="caution">
    <text evidence="11">The sequence shown here is derived from an EMBL/GenBank/DDBJ whole genome shotgun (WGS) entry which is preliminary data.</text>
</comment>
<name>A0A9N9H899_9GLOM</name>
<evidence type="ECO:0000256" key="1">
    <source>
        <dbReference type="ARBA" id="ARBA00012513"/>
    </source>
</evidence>
<evidence type="ECO:0000256" key="9">
    <source>
        <dbReference type="SAM" id="Phobius"/>
    </source>
</evidence>
<dbReference type="OrthoDB" id="4062651at2759"/>
<protein>
    <recommendedName>
        <fullName evidence="1">non-specific serine/threonine protein kinase</fullName>
        <ecNumber evidence="1">2.7.11.1</ecNumber>
    </recommendedName>
</protein>
<dbReference type="InterPro" id="IPR000719">
    <property type="entry name" value="Prot_kinase_dom"/>
</dbReference>
<dbReference type="Gene3D" id="1.10.510.10">
    <property type="entry name" value="Transferase(Phosphotransferase) domain 1"/>
    <property type="match status" value="1"/>
</dbReference>
<evidence type="ECO:0000256" key="6">
    <source>
        <dbReference type="ARBA" id="ARBA00022840"/>
    </source>
</evidence>
<dbReference type="EC" id="2.7.11.1" evidence="1"/>
<evidence type="ECO:0000313" key="11">
    <source>
        <dbReference type="EMBL" id="CAG8664540.1"/>
    </source>
</evidence>
<evidence type="ECO:0000256" key="4">
    <source>
        <dbReference type="ARBA" id="ARBA00022741"/>
    </source>
</evidence>
<sequence>WINIHGPAYLVSTSIMLITAACLFHAFKIAVQELKEYYEKILPLAHEHNLCNSKFPYINSYYDKWKKSNVAFTWFEQYEDKLIFFAEKEENKDTICIKFTQTYSVEAHKWCSNNGMASELNEFKECFPPSEQVKSQIMNIITTLHSQDLVHGDIHGSNILVSKDDGIMLIDFDWSGKEGEVRYNTL</sequence>
<reference evidence="11" key="1">
    <citation type="submission" date="2021-06" db="EMBL/GenBank/DDBJ databases">
        <authorList>
            <person name="Kallberg Y."/>
            <person name="Tangrot J."/>
            <person name="Rosling A."/>
        </authorList>
    </citation>
    <scope>NUCLEOTIDE SEQUENCE</scope>
    <source>
        <strain evidence="11">BR232B</strain>
    </source>
</reference>
<organism evidence="11 12">
    <name type="scientific">Paraglomus brasilianum</name>
    <dbReference type="NCBI Taxonomy" id="144538"/>
    <lineage>
        <taxon>Eukaryota</taxon>
        <taxon>Fungi</taxon>
        <taxon>Fungi incertae sedis</taxon>
        <taxon>Mucoromycota</taxon>
        <taxon>Glomeromycotina</taxon>
        <taxon>Glomeromycetes</taxon>
        <taxon>Paraglomerales</taxon>
        <taxon>Paraglomeraceae</taxon>
        <taxon>Paraglomus</taxon>
    </lineage>
</organism>
<dbReference type="PROSITE" id="PS50011">
    <property type="entry name" value="PROTEIN_KINASE_DOM"/>
    <property type="match status" value="1"/>
</dbReference>
<dbReference type="GO" id="GO:0004674">
    <property type="term" value="F:protein serine/threonine kinase activity"/>
    <property type="evidence" value="ECO:0007669"/>
    <property type="project" value="UniProtKB-KW"/>
</dbReference>